<dbReference type="InterPro" id="IPR029062">
    <property type="entry name" value="Class_I_gatase-like"/>
</dbReference>
<dbReference type="SUPFAM" id="SSF52317">
    <property type="entry name" value="Class I glutamine amidotransferase-like"/>
    <property type="match status" value="1"/>
</dbReference>
<keyword evidence="1" id="KW-0315">Glutamine amidotransferase</keyword>
<evidence type="ECO:0000259" key="2">
    <source>
        <dbReference type="Pfam" id="PF00117"/>
    </source>
</evidence>
<dbReference type="InterPro" id="IPR050472">
    <property type="entry name" value="Anth_synth/Amidotransfase"/>
</dbReference>
<organism evidence="3">
    <name type="scientific">marine sediment metagenome</name>
    <dbReference type="NCBI Taxonomy" id="412755"/>
    <lineage>
        <taxon>unclassified sequences</taxon>
        <taxon>metagenomes</taxon>
        <taxon>ecological metagenomes</taxon>
    </lineage>
</organism>
<evidence type="ECO:0000313" key="3">
    <source>
        <dbReference type="EMBL" id="KKN34326.1"/>
    </source>
</evidence>
<dbReference type="InterPro" id="IPR017926">
    <property type="entry name" value="GATASE"/>
</dbReference>
<dbReference type="PANTHER" id="PTHR43418">
    <property type="entry name" value="MULTIFUNCTIONAL TRYPTOPHAN BIOSYNTHESIS PROTEIN-RELATED"/>
    <property type="match status" value="1"/>
</dbReference>
<dbReference type="GO" id="GO:0005829">
    <property type="term" value="C:cytosol"/>
    <property type="evidence" value="ECO:0007669"/>
    <property type="project" value="TreeGrafter"/>
</dbReference>
<feature type="domain" description="Glutamine amidotransferase" evidence="2">
    <location>
        <begin position="7"/>
        <end position="66"/>
    </location>
</feature>
<protein>
    <recommendedName>
        <fullName evidence="2">Glutamine amidotransferase domain-containing protein</fullName>
    </recommendedName>
</protein>
<evidence type="ECO:0000256" key="1">
    <source>
        <dbReference type="ARBA" id="ARBA00022962"/>
    </source>
</evidence>
<reference evidence="3" key="1">
    <citation type="journal article" date="2015" name="Nature">
        <title>Complex archaea that bridge the gap between prokaryotes and eukaryotes.</title>
        <authorList>
            <person name="Spang A."/>
            <person name="Saw J.H."/>
            <person name="Jorgensen S.L."/>
            <person name="Zaremba-Niedzwiedzka K."/>
            <person name="Martijn J."/>
            <person name="Lind A.E."/>
            <person name="van Eijk R."/>
            <person name="Schleper C."/>
            <person name="Guy L."/>
            <person name="Ettema T.J."/>
        </authorList>
    </citation>
    <scope>NUCLEOTIDE SEQUENCE</scope>
</reference>
<dbReference type="PANTHER" id="PTHR43418:SF4">
    <property type="entry name" value="MULTIFUNCTIONAL TRYPTOPHAN BIOSYNTHESIS PROTEIN"/>
    <property type="match status" value="1"/>
</dbReference>
<name>A0A0F9SBH6_9ZZZZ</name>
<comment type="caution">
    <text evidence="3">The sequence shown here is derived from an EMBL/GenBank/DDBJ whole genome shotgun (WGS) entry which is preliminary data.</text>
</comment>
<dbReference type="EMBL" id="LAZR01002113">
    <property type="protein sequence ID" value="KKN34326.1"/>
    <property type="molecule type" value="Genomic_DNA"/>
</dbReference>
<gene>
    <name evidence="3" type="ORF">LCGC14_0794880</name>
</gene>
<dbReference type="AlphaFoldDB" id="A0A0F9SBH6"/>
<dbReference type="GO" id="GO:0000162">
    <property type="term" value="P:L-tryptophan biosynthetic process"/>
    <property type="evidence" value="ECO:0007669"/>
    <property type="project" value="TreeGrafter"/>
</dbReference>
<sequence length="66" mass="7473">MGAKVWSMHGKILKVFHDQETILKDFLNPLMNIQYHSPAVKSDILLKDLKISAISDDGIIMGVRHN</sequence>
<dbReference type="Pfam" id="PF00117">
    <property type="entry name" value="GATase"/>
    <property type="match status" value="1"/>
</dbReference>
<dbReference type="Gene3D" id="3.40.50.880">
    <property type="match status" value="1"/>
</dbReference>
<dbReference type="GO" id="GO:0004049">
    <property type="term" value="F:anthranilate synthase activity"/>
    <property type="evidence" value="ECO:0007669"/>
    <property type="project" value="TreeGrafter"/>
</dbReference>
<proteinExistence type="predicted"/>
<accession>A0A0F9SBH6</accession>